<comment type="caution">
    <text evidence="5">The sequence shown here is derived from an EMBL/GenBank/DDBJ whole genome shotgun (WGS) entry which is preliminary data.</text>
</comment>
<reference evidence="5" key="1">
    <citation type="journal article" date="2014" name="Int. J. Syst. Evol. Microbiol.">
        <title>Complete genome sequence of Corynebacterium casei LMG S-19264T (=DSM 44701T), isolated from a smear-ripened cheese.</title>
        <authorList>
            <consortium name="US DOE Joint Genome Institute (JGI-PGF)"/>
            <person name="Walter F."/>
            <person name="Albersmeier A."/>
            <person name="Kalinowski J."/>
            <person name="Ruckert C."/>
        </authorList>
    </citation>
    <scope>NUCLEOTIDE SEQUENCE</scope>
    <source>
        <strain evidence="5">CGMCC 1.12187</strain>
    </source>
</reference>
<evidence type="ECO:0000256" key="3">
    <source>
        <dbReference type="ARBA" id="ARBA00023163"/>
    </source>
</evidence>
<dbReference type="GO" id="GO:0003700">
    <property type="term" value="F:DNA-binding transcription factor activity"/>
    <property type="evidence" value="ECO:0007669"/>
    <property type="project" value="InterPro"/>
</dbReference>
<dbReference type="RefSeq" id="WP_188539375.1">
    <property type="nucleotide sequence ID" value="NZ_BMEQ01000025.1"/>
</dbReference>
<dbReference type="CDD" id="cd07377">
    <property type="entry name" value="WHTH_GntR"/>
    <property type="match status" value="1"/>
</dbReference>
<dbReference type="Pfam" id="PF00392">
    <property type="entry name" value="GntR"/>
    <property type="match status" value="1"/>
</dbReference>
<dbReference type="Gene3D" id="1.10.10.10">
    <property type="entry name" value="Winged helix-like DNA-binding domain superfamily/Winged helix DNA-binding domain"/>
    <property type="match status" value="1"/>
</dbReference>
<dbReference type="InterPro" id="IPR000524">
    <property type="entry name" value="Tscrpt_reg_HTH_GntR"/>
</dbReference>
<dbReference type="InterPro" id="IPR036388">
    <property type="entry name" value="WH-like_DNA-bd_sf"/>
</dbReference>
<evidence type="ECO:0000256" key="2">
    <source>
        <dbReference type="ARBA" id="ARBA00023125"/>
    </source>
</evidence>
<gene>
    <name evidence="5" type="ORF">GCM10011374_33930</name>
</gene>
<dbReference type="PRINTS" id="PR00035">
    <property type="entry name" value="HTHGNTR"/>
</dbReference>
<dbReference type="SUPFAM" id="SSF46785">
    <property type="entry name" value="Winged helix' DNA-binding domain"/>
    <property type="match status" value="1"/>
</dbReference>
<dbReference type="Pfam" id="PF07729">
    <property type="entry name" value="FCD"/>
    <property type="match status" value="1"/>
</dbReference>
<dbReference type="SMART" id="SM00895">
    <property type="entry name" value="FCD"/>
    <property type="match status" value="1"/>
</dbReference>
<dbReference type="PANTHER" id="PTHR43537">
    <property type="entry name" value="TRANSCRIPTIONAL REGULATOR, GNTR FAMILY"/>
    <property type="match status" value="1"/>
</dbReference>
<dbReference type="SUPFAM" id="SSF48008">
    <property type="entry name" value="GntR ligand-binding domain-like"/>
    <property type="match status" value="1"/>
</dbReference>
<organism evidence="5 6">
    <name type="scientific">Kocuria dechangensis</name>
    <dbReference type="NCBI Taxonomy" id="1176249"/>
    <lineage>
        <taxon>Bacteria</taxon>
        <taxon>Bacillati</taxon>
        <taxon>Actinomycetota</taxon>
        <taxon>Actinomycetes</taxon>
        <taxon>Micrococcales</taxon>
        <taxon>Micrococcaceae</taxon>
        <taxon>Kocuria</taxon>
    </lineage>
</organism>
<evidence type="ECO:0000256" key="1">
    <source>
        <dbReference type="ARBA" id="ARBA00023015"/>
    </source>
</evidence>
<dbReference type="GO" id="GO:0003677">
    <property type="term" value="F:DNA binding"/>
    <property type="evidence" value="ECO:0007669"/>
    <property type="project" value="UniProtKB-KW"/>
</dbReference>
<protein>
    <recommendedName>
        <fullName evidence="4">HTH gntR-type domain-containing protein</fullName>
    </recommendedName>
</protein>
<keyword evidence="2" id="KW-0238">DNA-binding</keyword>
<proteinExistence type="predicted"/>
<dbReference type="InterPro" id="IPR011711">
    <property type="entry name" value="GntR_C"/>
</dbReference>
<reference evidence="5" key="2">
    <citation type="submission" date="2020-09" db="EMBL/GenBank/DDBJ databases">
        <authorList>
            <person name="Sun Q."/>
            <person name="Zhou Y."/>
        </authorList>
    </citation>
    <scope>NUCLEOTIDE SEQUENCE</scope>
    <source>
        <strain evidence="5">CGMCC 1.12187</strain>
    </source>
</reference>
<dbReference type="PANTHER" id="PTHR43537:SF5">
    <property type="entry name" value="UXU OPERON TRANSCRIPTIONAL REGULATOR"/>
    <property type="match status" value="1"/>
</dbReference>
<evidence type="ECO:0000313" key="5">
    <source>
        <dbReference type="EMBL" id="GGG66970.1"/>
    </source>
</evidence>
<dbReference type="EMBL" id="BMEQ01000025">
    <property type="protein sequence ID" value="GGG66970.1"/>
    <property type="molecule type" value="Genomic_DNA"/>
</dbReference>
<dbReference type="InterPro" id="IPR036390">
    <property type="entry name" value="WH_DNA-bd_sf"/>
</dbReference>
<keyword evidence="3" id="KW-0804">Transcription</keyword>
<keyword evidence="1" id="KW-0805">Transcription regulation</keyword>
<sequence>MTTQPAALAGLAKVNLRQQALSALRRAITTGELPPGTHLVETELSEQLQISRGTLREAMRQLQQEGLISAGARGRLSVRSLDAKEILDIFAVRAALESLAVRTLSQAEDRDAAVATLRKAVRAMDEAVDDTLEERIEADLNFHRTLCQLTGNAMLLHSWKALEGSIRMSFMWAGMERAVGNMRVDRHTAIVDVIAAGDAAAAADYMLSHMDEAATNLVS</sequence>
<dbReference type="InterPro" id="IPR008920">
    <property type="entry name" value="TF_FadR/GntR_C"/>
</dbReference>
<name>A0A917H428_9MICC</name>
<dbReference type="AlphaFoldDB" id="A0A917H428"/>
<feature type="domain" description="HTH gntR-type" evidence="4">
    <location>
        <begin position="14"/>
        <end position="81"/>
    </location>
</feature>
<evidence type="ECO:0000259" key="4">
    <source>
        <dbReference type="PROSITE" id="PS50949"/>
    </source>
</evidence>
<dbReference type="SMART" id="SM00345">
    <property type="entry name" value="HTH_GNTR"/>
    <property type="match status" value="1"/>
</dbReference>
<dbReference type="Proteomes" id="UP000638848">
    <property type="component" value="Unassembled WGS sequence"/>
</dbReference>
<dbReference type="PROSITE" id="PS50949">
    <property type="entry name" value="HTH_GNTR"/>
    <property type="match status" value="1"/>
</dbReference>
<accession>A0A917H428</accession>
<keyword evidence="6" id="KW-1185">Reference proteome</keyword>
<dbReference type="Gene3D" id="1.20.120.530">
    <property type="entry name" value="GntR ligand-binding domain-like"/>
    <property type="match status" value="1"/>
</dbReference>
<evidence type="ECO:0000313" key="6">
    <source>
        <dbReference type="Proteomes" id="UP000638848"/>
    </source>
</evidence>